<dbReference type="AlphaFoldDB" id="A0A2I9DI13"/>
<proteinExistence type="predicted"/>
<comment type="caution">
    <text evidence="1">The sequence shown here is derived from an EMBL/GenBank/DDBJ whole genome shotgun (WGS) entry which is preliminary data.</text>
</comment>
<dbReference type="OrthoDB" id="5792777at2"/>
<evidence type="ECO:0000313" key="1">
    <source>
        <dbReference type="EMBL" id="GBF05868.1"/>
    </source>
</evidence>
<reference evidence="2" key="1">
    <citation type="submission" date="2018-01" db="EMBL/GenBank/DDBJ databases">
        <title>Draft Genome Sequence of the Radioresistant Bacterium Deinococcus aerius TR0125, Isolated from the Higher Atmosphere above Japan.</title>
        <authorList>
            <person name="Satoh K."/>
            <person name="Arai H."/>
            <person name="Sanzen T."/>
            <person name="Kawaguchi Y."/>
            <person name="Hayashi H."/>
            <person name="Yokobori S."/>
            <person name="Yamagishi A."/>
            <person name="Oono Y."/>
            <person name="Narumi I."/>
        </authorList>
    </citation>
    <scope>NUCLEOTIDE SEQUENCE [LARGE SCALE GENOMIC DNA]</scope>
    <source>
        <strain evidence="2">TR0125</strain>
    </source>
</reference>
<accession>A0A2I9DI13</accession>
<dbReference type="RefSeq" id="WP_103129280.1">
    <property type="nucleotide sequence ID" value="NZ_BFAG01000006.1"/>
</dbReference>
<keyword evidence="2" id="KW-1185">Reference proteome</keyword>
<name>A0A2I9DI13_9DEIO</name>
<organism evidence="1 2">
    <name type="scientific">Deinococcus aerius</name>
    <dbReference type="NCBI Taxonomy" id="200253"/>
    <lineage>
        <taxon>Bacteria</taxon>
        <taxon>Thermotogati</taxon>
        <taxon>Deinococcota</taxon>
        <taxon>Deinococci</taxon>
        <taxon>Deinococcales</taxon>
        <taxon>Deinococcaceae</taxon>
        <taxon>Deinococcus</taxon>
    </lineage>
</organism>
<dbReference type="Proteomes" id="UP000236569">
    <property type="component" value="Unassembled WGS sequence"/>
</dbReference>
<evidence type="ECO:0000313" key="2">
    <source>
        <dbReference type="Proteomes" id="UP000236569"/>
    </source>
</evidence>
<protein>
    <submittedName>
        <fullName evidence="1">Uncharacterized protein</fullName>
    </submittedName>
</protein>
<gene>
    <name evidence="1" type="ORF">DAERI_060128</name>
</gene>
<dbReference type="EMBL" id="BFAG01000006">
    <property type="protein sequence ID" value="GBF05868.1"/>
    <property type="molecule type" value="Genomic_DNA"/>
</dbReference>
<sequence length="65" mass="7306">MREGWGRLWAYGAPHYVRGRTTLCGLSANGEALTLVAEPEWNHATKANPCKHCEKRLDAERRGGR</sequence>